<comment type="caution">
    <text evidence="2">The sequence shown here is derived from an EMBL/GenBank/DDBJ whole genome shotgun (WGS) entry which is preliminary data.</text>
</comment>
<name>A0A2P2E1K2_9LEPT</name>
<dbReference type="AlphaFoldDB" id="A0A2P2E1K2"/>
<evidence type="ECO:0008006" key="4">
    <source>
        <dbReference type="Google" id="ProtNLM"/>
    </source>
</evidence>
<dbReference type="EMBL" id="BFBB01000007">
    <property type="protein sequence ID" value="GBF50765.1"/>
    <property type="molecule type" value="Genomic_DNA"/>
</dbReference>
<evidence type="ECO:0000256" key="1">
    <source>
        <dbReference type="SAM" id="SignalP"/>
    </source>
</evidence>
<dbReference type="Proteomes" id="UP000245133">
    <property type="component" value="Unassembled WGS sequence"/>
</dbReference>
<proteinExistence type="predicted"/>
<feature type="signal peptide" evidence="1">
    <location>
        <begin position="1"/>
        <end position="23"/>
    </location>
</feature>
<evidence type="ECO:0000313" key="2">
    <source>
        <dbReference type="EMBL" id="GBF50765.1"/>
    </source>
</evidence>
<reference evidence="2 3" key="1">
    <citation type="submission" date="2018-02" db="EMBL/GenBank/DDBJ databases">
        <title>Novel Leptospira species isolated from soil and water in Japan.</title>
        <authorList>
            <person name="Nakao R."/>
            <person name="Masuzawa T."/>
        </authorList>
    </citation>
    <scope>NUCLEOTIDE SEQUENCE [LARGE SCALE GENOMIC DNA]</scope>
    <source>
        <strain evidence="2 3">YH101</strain>
    </source>
</reference>
<gene>
    <name evidence="2" type="ORF">LPTSP4_22920</name>
</gene>
<dbReference type="PROSITE" id="PS51257">
    <property type="entry name" value="PROKAR_LIPOPROTEIN"/>
    <property type="match status" value="1"/>
</dbReference>
<sequence>MPMKSFLFFLITFLALSCNVSNASYKQCEQADLNYLTCSLVIYNSYIFCSERASASTGTTDEKAAAKASCDAQRLVGLYYCDEQKKKACGDAKQ</sequence>
<accession>A0A2P2E1K2</accession>
<keyword evidence="1" id="KW-0732">Signal</keyword>
<keyword evidence="3" id="KW-1185">Reference proteome</keyword>
<organism evidence="2 3">
    <name type="scientific">Leptospira ryugenii</name>
    <dbReference type="NCBI Taxonomy" id="1917863"/>
    <lineage>
        <taxon>Bacteria</taxon>
        <taxon>Pseudomonadati</taxon>
        <taxon>Spirochaetota</taxon>
        <taxon>Spirochaetia</taxon>
        <taxon>Leptospirales</taxon>
        <taxon>Leptospiraceae</taxon>
        <taxon>Leptospira</taxon>
    </lineage>
</organism>
<protein>
    <recommendedName>
        <fullName evidence="4">Lipoprotein</fullName>
    </recommendedName>
</protein>
<feature type="chain" id="PRO_5015176000" description="Lipoprotein" evidence="1">
    <location>
        <begin position="24"/>
        <end position="94"/>
    </location>
</feature>
<evidence type="ECO:0000313" key="3">
    <source>
        <dbReference type="Proteomes" id="UP000245133"/>
    </source>
</evidence>